<dbReference type="EMBL" id="CP009379">
    <property type="protein sequence ID" value="AIN96157.1"/>
    <property type="molecule type" value="Genomic_DNA"/>
</dbReference>
<dbReference type="KEGG" id="lpan:LPMP_100870"/>
<accession>A0A088RJM7</accession>
<reference evidence="1 2" key="1">
    <citation type="journal article" date="2015" name="Sci. Rep.">
        <title>The genome of Leishmania panamensis: insights into genomics of the L. (Viannia) subgenus.</title>
        <authorList>
            <person name="Llanes A."/>
            <person name="Restrepo C.M."/>
            <person name="Vecchio G.D."/>
            <person name="Anguizola F.J."/>
            <person name="Lleonart R."/>
        </authorList>
    </citation>
    <scope>NUCLEOTIDE SEQUENCE [LARGE SCALE GENOMIC DNA]</scope>
    <source>
        <strain evidence="1 2">MHOM/PA/94/PSC-1</strain>
    </source>
</reference>
<dbReference type="Proteomes" id="UP000063063">
    <property type="component" value="Chromosome 10"/>
</dbReference>
<dbReference type="eggNOG" id="ENOG502SAJU">
    <property type="taxonomic scope" value="Eukaryota"/>
</dbReference>
<keyword evidence="2" id="KW-1185">Reference proteome</keyword>
<gene>
    <name evidence="1" type="ORF">LPMP_100870</name>
</gene>
<dbReference type="VEuPathDB" id="TriTrypDB:LPAL13_100015200"/>
<dbReference type="AlphaFoldDB" id="A0A088RJM7"/>
<dbReference type="GeneID" id="22572824"/>
<name>A0A088RJM7_LEIPA</name>
<protein>
    <recommendedName>
        <fullName evidence="3">Archaic translocase of outer membrane 12 kDa subunit</fullName>
    </recommendedName>
</protein>
<evidence type="ECO:0008006" key="3">
    <source>
        <dbReference type="Google" id="ProtNLM"/>
    </source>
</evidence>
<dbReference type="OrthoDB" id="270044at2759"/>
<evidence type="ECO:0000313" key="2">
    <source>
        <dbReference type="Proteomes" id="UP000063063"/>
    </source>
</evidence>
<evidence type="ECO:0000313" key="1">
    <source>
        <dbReference type="EMBL" id="AIN96157.1"/>
    </source>
</evidence>
<proteinExistence type="predicted"/>
<dbReference type="VEuPathDB" id="TriTrypDB:LPMP_100870"/>
<organism evidence="1 2">
    <name type="scientific">Leishmania panamensis</name>
    <dbReference type="NCBI Taxonomy" id="5679"/>
    <lineage>
        <taxon>Eukaryota</taxon>
        <taxon>Discoba</taxon>
        <taxon>Euglenozoa</taxon>
        <taxon>Kinetoplastea</taxon>
        <taxon>Metakinetoplastina</taxon>
        <taxon>Trypanosomatida</taxon>
        <taxon>Trypanosomatidae</taxon>
        <taxon>Leishmaniinae</taxon>
        <taxon>Leishmania</taxon>
        <taxon>Leishmania guyanensis species complex</taxon>
    </lineage>
</organism>
<dbReference type="RefSeq" id="XP_010696810.1">
    <property type="nucleotide sequence ID" value="XM_010698508.1"/>
</dbReference>
<sequence>MLFLKGASVKDGGESTVRRLWGFTKSYVKHVGHAYLEFFGPLLLLVAVNMAVETHDNERFGLGWLYCTSLKDDRVREEKFPSYEPCSAAQRRRSEAANAVEYAAATV</sequence>